<sequence>MMFSKNGKQTKKRSGIIKSKEKRLKKAKTKKDPEKRKSTGGLYYRYLPWRTARLHYHEHETVHYEWSQWYHNGPGKTSKSYNGKKISALLKSIEENIKSLENLDKILDNKHNSSIKKTIPSKKINFYEYSKSYLKRVSMKEPYNAFYLCHLTDF</sequence>
<keyword evidence="1" id="KW-0175">Coiled coil</keyword>
<organism evidence="3 4">
    <name type="scientific">Blepharisma stoltei</name>
    <dbReference type="NCBI Taxonomy" id="1481888"/>
    <lineage>
        <taxon>Eukaryota</taxon>
        <taxon>Sar</taxon>
        <taxon>Alveolata</taxon>
        <taxon>Ciliophora</taxon>
        <taxon>Postciliodesmatophora</taxon>
        <taxon>Heterotrichea</taxon>
        <taxon>Heterotrichida</taxon>
        <taxon>Blepharismidae</taxon>
        <taxon>Blepharisma</taxon>
    </lineage>
</organism>
<dbReference type="AlphaFoldDB" id="A0AAU9J0N0"/>
<evidence type="ECO:0000256" key="2">
    <source>
        <dbReference type="SAM" id="MobiDB-lite"/>
    </source>
</evidence>
<evidence type="ECO:0000313" key="3">
    <source>
        <dbReference type="EMBL" id="CAG9317911.1"/>
    </source>
</evidence>
<reference evidence="3" key="1">
    <citation type="submission" date="2021-09" db="EMBL/GenBank/DDBJ databases">
        <authorList>
            <consortium name="AG Swart"/>
            <person name="Singh M."/>
            <person name="Singh A."/>
            <person name="Seah K."/>
            <person name="Emmerich C."/>
        </authorList>
    </citation>
    <scope>NUCLEOTIDE SEQUENCE</scope>
    <source>
        <strain evidence="3">ATCC30299</strain>
    </source>
</reference>
<feature type="region of interest" description="Disordered" evidence="2">
    <location>
        <begin position="1"/>
        <end position="36"/>
    </location>
</feature>
<name>A0AAU9J0N0_9CILI</name>
<evidence type="ECO:0000256" key="1">
    <source>
        <dbReference type="SAM" id="Coils"/>
    </source>
</evidence>
<protein>
    <submittedName>
        <fullName evidence="3">Uncharacterized protein</fullName>
    </submittedName>
</protein>
<proteinExistence type="predicted"/>
<accession>A0AAU9J0N0</accession>
<gene>
    <name evidence="3" type="ORF">BSTOLATCC_MIC20216</name>
</gene>
<evidence type="ECO:0000313" key="4">
    <source>
        <dbReference type="Proteomes" id="UP001162131"/>
    </source>
</evidence>
<keyword evidence="4" id="KW-1185">Reference proteome</keyword>
<feature type="compositionally biased region" description="Basic residues" evidence="2">
    <location>
        <begin position="8"/>
        <end position="29"/>
    </location>
</feature>
<feature type="coiled-coil region" evidence="1">
    <location>
        <begin position="83"/>
        <end position="110"/>
    </location>
</feature>
<comment type="caution">
    <text evidence="3">The sequence shown here is derived from an EMBL/GenBank/DDBJ whole genome shotgun (WGS) entry which is preliminary data.</text>
</comment>
<dbReference type="EMBL" id="CAJZBQ010000019">
    <property type="protein sequence ID" value="CAG9317911.1"/>
    <property type="molecule type" value="Genomic_DNA"/>
</dbReference>
<dbReference type="Proteomes" id="UP001162131">
    <property type="component" value="Unassembled WGS sequence"/>
</dbReference>